<evidence type="ECO:0000313" key="2">
    <source>
        <dbReference type="EMBL" id="ESN97800.1"/>
    </source>
</evidence>
<dbReference type="EMBL" id="AMQM01006210">
    <property type="status" value="NOT_ANNOTATED_CDS"/>
    <property type="molecule type" value="Genomic_DNA"/>
</dbReference>
<evidence type="ECO:0000313" key="3">
    <source>
        <dbReference type="EnsemblMetazoa" id="HelroP177865"/>
    </source>
</evidence>
<name>T1FCD9_HELRO</name>
<dbReference type="RefSeq" id="XP_009024249.1">
    <property type="nucleotide sequence ID" value="XM_009026001.1"/>
</dbReference>
<protein>
    <recommendedName>
        <fullName evidence="5">Protein rolling stone</fullName>
    </recommendedName>
</protein>
<accession>T1FCD9</accession>
<feature type="transmembrane region" description="Helical" evidence="1">
    <location>
        <begin position="109"/>
        <end position="130"/>
    </location>
</feature>
<evidence type="ECO:0000256" key="1">
    <source>
        <dbReference type="SAM" id="Phobius"/>
    </source>
</evidence>
<feature type="transmembrane region" description="Helical" evidence="1">
    <location>
        <begin position="83"/>
        <end position="102"/>
    </location>
</feature>
<keyword evidence="1" id="KW-1133">Transmembrane helix</keyword>
<dbReference type="EnsemblMetazoa" id="HelroT177865">
    <property type="protein sequence ID" value="HelroP177865"/>
    <property type="gene ID" value="HelroG177865"/>
</dbReference>
<sequence length="195" mass="23134">MAVADYVSQNDVVDEIREEFRLQNFVFPIKKFNLFNKCQLIMLKISIFIEWMARYVGYCGSLVVVVCYYLLEVRVAGTSGNSLFDINSHILVNIIVLLDLLLSAAPFKLLHFVWVTMAALLYTLFTYIYFRMYDEILYYTILNWRDPSMASLYMIFGSLLCTIFLYCSYLMRIVLYNKWRQSKKIKKVVMFYPSY</sequence>
<reference evidence="2 4" key="2">
    <citation type="journal article" date="2013" name="Nature">
        <title>Insights into bilaterian evolution from three spiralian genomes.</title>
        <authorList>
            <person name="Simakov O."/>
            <person name="Marletaz F."/>
            <person name="Cho S.J."/>
            <person name="Edsinger-Gonzales E."/>
            <person name="Havlak P."/>
            <person name="Hellsten U."/>
            <person name="Kuo D.H."/>
            <person name="Larsson T."/>
            <person name="Lv J."/>
            <person name="Arendt D."/>
            <person name="Savage R."/>
            <person name="Osoegawa K."/>
            <person name="de Jong P."/>
            <person name="Grimwood J."/>
            <person name="Chapman J.A."/>
            <person name="Shapiro H."/>
            <person name="Aerts A."/>
            <person name="Otillar R.P."/>
            <person name="Terry A.Y."/>
            <person name="Boore J.L."/>
            <person name="Grigoriev I.V."/>
            <person name="Lindberg D.R."/>
            <person name="Seaver E.C."/>
            <person name="Weisblat D.A."/>
            <person name="Putnam N.H."/>
            <person name="Rokhsar D.S."/>
        </authorList>
    </citation>
    <scope>NUCLEOTIDE SEQUENCE</scope>
</reference>
<dbReference type="Proteomes" id="UP000015101">
    <property type="component" value="Unassembled WGS sequence"/>
</dbReference>
<dbReference type="KEGG" id="hro:HELRODRAFT_177865"/>
<dbReference type="GeneID" id="20206488"/>
<dbReference type="PANTHER" id="PTHR12242:SF45">
    <property type="entry name" value="MARVEL DOMAIN-CONTAINING PROTEIN"/>
    <property type="match status" value="1"/>
</dbReference>
<keyword evidence="4" id="KW-1185">Reference proteome</keyword>
<organism evidence="3 4">
    <name type="scientific">Helobdella robusta</name>
    <name type="common">Californian leech</name>
    <dbReference type="NCBI Taxonomy" id="6412"/>
    <lineage>
        <taxon>Eukaryota</taxon>
        <taxon>Metazoa</taxon>
        <taxon>Spiralia</taxon>
        <taxon>Lophotrochozoa</taxon>
        <taxon>Annelida</taxon>
        <taxon>Clitellata</taxon>
        <taxon>Hirudinea</taxon>
        <taxon>Rhynchobdellida</taxon>
        <taxon>Glossiphoniidae</taxon>
        <taxon>Helobdella</taxon>
    </lineage>
</organism>
<keyword evidence="1" id="KW-0472">Membrane</keyword>
<dbReference type="AlphaFoldDB" id="T1FCD9"/>
<evidence type="ECO:0008006" key="5">
    <source>
        <dbReference type="Google" id="ProtNLM"/>
    </source>
</evidence>
<dbReference type="OrthoDB" id="419711at2759"/>
<dbReference type="HOGENOM" id="CLU_1397747_0_0_1"/>
<feature type="transmembrane region" description="Helical" evidence="1">
    <location>
        <begin position="52"/>
        <end position="71"/>
    </location>
</feature>
<dbReference type="PANTHER" id="PTHR12242">
    <property type="entry name" value="OS02G0130600 PROTEIN-RELATED"/>
    <property type="match status" value="1"/>
</dbReference>
<dbReference type="EMBL" id="KB097304">
    <property type="protein sequence ID" value="ESN97800.1"/>
    <property type="molecule type" value="Genomic_DNA"/>
</dbReference>
<dbReference type="OMA" id="IEWMARY"/>
<dbReference type="GO" id="GO:0016020">
    <property type="term" value="C:membrane"/>
    <property type="evidence" value="ECO:0000318"/>
    <property type="project" value="GO_Central"/>
</dbReference>
<reference evidence="4" key="1">
    <citation type="submission" date="2012-12" db="EMBL/GenBank/DDBJ databases">
        <authorList>
            <person name="Hellsten U."/>
            <person name="Grimwood J."/>
            <person name="Chapman J.A."/>
            <person name="Shapiro H."/>
            <person name="Aerts A."/>
            <person name="Otillar R.P."/>
            <person name="Terry A.Y."/>
            <person name="Boore J.L."/>
            <person name="Simakov O."/>
            <person name="Marletaz F."/>
            <person name="Cho S.-J."/>
            <person name="Edsinger-Gonzales E."/>
            <person name="Havlak P."/>
            <person name="Kuo D.-H."/>
            <person name="Larsson T."/>
            <person name="Lv J."/>
            <person name="Arendt D."/>
            <person name="Savage R."/>
            <person name="Osoegawa K."/>
            <person name="de Jong P."/>
            <person name="Lindberg D.R."/>
            <person name="Seaver E.C."/>
            <person name="Weisblat D.A."/>
            <person name="Putnam N.H."/>
            <person name="Grigoriev I.V."/>
            <person name="Rokhsar D.S."/>
        </authorList>
    </citation>
    <scope>NUCLEOTIDE SEQUENCE</scope>
</reference>
<reference evidence="3" key="3">
    <citation type="submission" date="2015-06" db="UniProtKB">
        <authorList>
            <consortium name="EnsemblMetazoa"/>
        </authorList>
    </citation>
    <scope>IDENTIFICATION</scope>
</reference>
<gene>
    <name evidence="3" type="primary">20206488</name>
    <name evidence="2" type="ORF">HELRODRAFT_177865</name>
</gene>
<proteinExistence type="predicted"/>
<dbReference type="InParanoid" id="T1FCD9"/>
<keyword evidence="1" id="KW-0812">Transmembrane</keyword>
<dbReference type="CTD" id="20206488"/>
<evidence type="ECO:0000313" key="4">
    <source>
        <dbReference type="Proteomes" id="UP000015101"/>
    </source>
</evidence>
<feature type="transmembrane region" description="Helical" evidence="1">
    <location>
        <begin position="150"/>
        <end position="175"/>
    </location>
</feature>